<dbReference type="Pfam" id="PF01903">
    <property type="entry name" value="CbiX"/>
    <property type="match status" value="1"/>
</dbReference>
<name>A0A1G7I516_9FIRM</name>
<sequence length="125" mass="13646">MNAGIVVLGHGSRASVGEANQVVFQVTDMVKARVGHDLVETAIMNRKSGLQDLSGAVKKLVSRGARRVIIVPMFFANGMHIQSDIPEEIEALKQEFPDITIIMTPHIGADSRIADILMERVQEVL</sequence>
<keyword evidence="4" id="KW-1185">Reference proteome</keyword>
<proteinExistence type="predicted"/>
<keyword evidence="2" id="KW-0456">Lyase</keyword>
<dbReference type="CDD" id="cd03416">
    <property type="entry name" value="CbiX_SirB_N"/>
    <property type="match status" value="1"/>
</dbReference>
<dbReference type="Gene3D" id="3.40.50.1400">
    <property type="match status" value="1"/>
</dbReference>
<protein>
    <submittedName>
        <fullName evidence="3">CbiX protein</fullName>
    </submittedName>
</protein>
<dbReference type="SUPFAM" id="SSF53800">
    <property type="entry name" value="Chelatase"/>
    <property type="match status" value="1"/>
</dbReference>
<evidence type="ECO:0000313" key="4">
    <source>
        <dbReference type="Proteomes" id="UP000243333"/>
    </source>
</evidence>
<dbReference type="PANTHER" id="PTHR33542">
    <property type="entry name" value="SIROHYDROCHLORIN FERROCHELATASE, CHLOROPLASTIC"/>
    <property type="match status" value="1"/>
</dbReference>
<evidence type="ECO:0000313" key="3">
    <source>
        <dbReference type="EMBL" id="SDF07802.1"/>
    </source>
</evidence>
<dbReference type="STRING" id="1123285.SAMN05660235_00347"/>
<reference evidence="4" key="1">
    <citation type="submission" date="2016-10" db="EMBL/GenBank/DDBJ databases">
        <authorList>
            <person name="Varghese N."/>
            <person name="Submissions S."/>
        </authorList>
    </citation>
    <scope>NUCLEOTIDE SEQUENCE [LARGE SCALE GENOMIC DNA]</scope>
    <source>
        <strain evidence="4">DSM 23256</strain>
    </source>
</reference>
<organism evidence="3 4">
    <name type="scientific">Sporolituus thermophilus DSM 23256</name>
    <dbReference type="NCBI Taxonomy" id="1123285"/>
    <lineage>
        <taxon>Bacteria</taxon>
        <taxon>Bacillati</taxon>
        <taxon>Bacillota</taxon>
        <taxon>Negativicutes</taxon>
        <taxon>Selenomonadales</taxon>
        <taxon>Sporomusaceae</taxon>
        <taxon>Sporolituus</taxon>
    </lineage>
</organism>
<dbReference type="EMBL" id="FNBU01000002">
    <property type="protein sequence ID" value="SDF07802.1"/>
    <property type="molecule type" value="Genomic_DNA"/>
</dbReference>
<dbReference type="GO" id="GO:0046872">
    <property type="term" value="F:metal ion binding"/>
    <property type="evidence" value="ECO:0007669"/>
    <property type="project" value="UniProtKB-KW"/>
</dbReference>
<dbReference type="InterPro" id="IPR002762">
    <property type="entry name" value="CbiX-like"/>
</dbReference>
<dbReference type="RefSeq" id="WP_093687513.1">
    <property type="nucleotide sequence ID" value="NZ_FNBU01000002.1"/>
</dbReference>
<dbReference type="AlphaFoldDB" id="A0A1G7I516"/>
<evidence type="ECO:0000256" key="2">
    <source>
        <dbReference type="ARBA" id="ARBA00023239"/>
    </source>
</evidence>
<accession>A0A1G7I516</accession>
<dbReference type="GO" id="GO:0016829">
    <property type="term" value="F:lyase activity"/>
    <property type="evidence" value="ECO:0007669"/>
    <property type="project" value="UniProtKB-KW"/>
</dbReference>
<gene>
    <name evidence="3" type="ORF">SAMN05660235_00347</name>
</gene>
<dbReference type="InterPro" id="IPR050963">
    <property type="entry name" value="Sirohydro_Cobaltochel/CbiX"/>
</dbReference>
<dbReference type="Proteomes" id="UP000243333">
    <property type="component" value="Unassembled WGS sequence"/>
</dbReference>
<keyword evidence="1" id="KW-0479">Metal-binding</keyword>
<evidence type="ECO:0000256" key="1">
    <source>
        <dbReference type="ARBA" id="ARBA00022723"/>
    </source>
</evidence>
<dbReference type="PANTHER" id="PTHR33542:SF3">
    <property type="entry name" value="SIROHYDROCHLORIN FERROCHELATASE, CHLOROPLASTIC"/>
    <property type="match status" value="1"/>
</dbReference>
<dbReference type="OrthoDB" id="9797895at2"/>